<dbReference type="Gene3D" id="3.20.20.70">
    <property type="entry name" value="Aldolase class I"/>
    <property type="match status" value="1"/>
</dbReference>
<comment type="catalytic activity">
    <reaction evidence="8 10">
        <text>2-(2-carboxy-4-methylthiazol-5-yl)ethyl phosphate + 4-amino-2-methyl-5-(diphosphooxymethyl)pyrimidine + 2 H(+) = thiamine phosphate + CO2 + diphosphate</text>
        <dbReference type="Rhea" id="RHEA:47848"/>
        <dbReference type="ChEBI" id="CHEBI:15378"/>
        <dbReference type="ChEBI" id="CHEBI:16526"/>
        <dbReference type="ChEBI" id="CHEBI:33019"/>
        <dbReference type="ChEBI" id="CHEBI:37575"/>
        <dbReference type="ChEBI" id="CHEBI:57841"/>
        <dbReference type="ChEBI" id="CHEBI:62890"/>
        <dbReference type="EC" id="2.5.1.3"/>
    </reaction>
</comment>
<evidence type="ECO:0000256" key="3">
    <source>
        <dbReference type="ARBA" id="ARBA00022679"/>
    </source>
</evidence>
<dbReference type="InterPro" id="IPR022998">
    <property type="entry name" value="ThiamineP_synth_TenI"/>
</dbReference>
<dbReference type="InterPro" id="IPR036206">
    <property type="entry name" value="ThiamineP_synth_sf"/>
</dbReference>
<keyword evidence="3 10" id="KW-0808">Transferase</keyword>
<feature type="binding site" evidence="10">
    <location>
        <position position="74"/>
    </location>
    <ligand>
        <name>Mg(2+)</name>
        <dbReference type="ChEBI" id="CHEBI:18420"/>
    </ligand>
</feature>
<comment type="pathway">
    <text evidence="2 10">Cofactor biosynthesis; thiamine diphosphate biosynthesis; thiamine phosphate from 4-amino-2-methyl-5-diphosphomethylpyrimidine and 4-methyl-5-(2-phosphoethyl)-thiazole: step 1/1.</text>
</comment>
<comment type="catalytic activity">
    <reaction evidence="9 10">
        <text>2-[(2R,5Z)-2-carboxy-4-methylthiazol-5(2H)-ylidene]ethyl phosphate + 4-amino-2-methyl-5-(diphosphooxymethyl)pyrimidine + 2 H(+) = thiamine phosphate + CO2 + diphosphate</text>
        <dbReference type="Rhea" id="RHEA:47844"/>
        <dbReference type="ChEBI" id="CHEBI:15378"/>
        <dbReference type="ChEBI" id="CHEBI:16526"/>
        <dbReference type="ChEBI" id="CHEBI:33019"/>
        <dbReference type="ChEBI" id="CHEBI:37575"/>
        <dbReference type="ChEBI" id="CHEBI:57841"/>
        <dbReference type="ChEBI" id="CHEBI:62899"/>
        <dbReference type="EC" id="2.5.1.3"/>
    </reaction>
</comment>
<dbReference type="UniPathway" id="UPA00060">
    <property type="reaction ID" value="UER00141"/>
</dbReference>
<reference evidence="12" key="1">
    <citation type="journal article" date="2014" name="Int. J. Syst. Evol. Microbiol.">
        <title>Complete genome sequence of Corynebacterium casei LMG S-19264T (=DSM 44701T), isolated from a smear-ripened cheese.</title>
        <authorList>
            <consortium name="US DOE Joint Genome Institute (JGI-PGF)"/>
            <person name="Walter F."/>
            <person name="Albersmeier A."/>
            <person name="Kalinowski J."/>
            <person name="Ruckert C."/>
        </authorList>
    </citation>
    <scope>NUCLEOTIDE SEQUENCE</scope>
    <source>
        <strain evidence="12">JCM 3090</strain>
    </source>
</reference>
<dbReference type="InterPro" id="IPR013785">
    <property type="entry name" value="Aldolase_TIM"/>
</dbReference>
<dbReference type="AlphaFoldDB" id="A0A8J3B6G1"/>
<dbReference type="EMBL" id="BMQB01000006">
    <property type="protein sequence ID" value="GGJ98951.1"/>
    <property type="molecule type" value="Genomic_DNA"/>
</dbReference>
<evidence type="ECO:0000256" key="9">
    <source>
        <dbReference type="ARBA" id="ARBA00047883"/>
    </source>
</evidence>
<dbReference type="CDD" id="cd00564">
    <property type="entry name" value="TMP_TenI"/>
    <property type="match status" value="1"/>
</dbReference>
<dbReference type="HAMAP" id="MF_00097">
    <property type="entry name" value="TMP_synthase"/>
    <property type="match status" value="1"/>
</dbReference>
<dbReference type="GO" id="GO:0009228">
    <property type="term" value="P:thiamine biosynthetic process"/>
    <property type="evidence" value="ECO:0007669"/>
    <property type="project" value="UniProtKB-KW"/>
</dbReference>
<feature type="binding site" evidence="10">
    <location>
        <begin position="40"/>
        <end position="44"/>
    </location>
    <ligand>
        <name>4-amino-2-methyl-5-(diphosphooxymethyl)pyrimidine</name>
        <dbReference type="ChEBI" id="CHEBI:57841"/>
    </ligand>
</feature>
<dbReference type="GO" id="GO:0009229">
    <property type="term" value="P:thiamine diphosphate biosynthetic process"/>
    <property type="evidence" value="ECO:0007669"/>
    <property type="project" value="UniProtKB-UniRule"/>
</dbReference>
<evidence type="ECO:0000256" key="8">
    <source>
        <dbReference type="ARBA" id="ARBA00047851"/>
    </source>
</evidence>
<evidence type="ECO:0000256" key="4">
    <source>
        <dbReference type="ARBA" id="ARBA00022723"/>
    </source>
</evidence>
<evidence type="ECO:0000313" key="13">
    <source>
        <dbReference type="Proteomes" id="UP000649739"/>
    </source>
</evidence>
<feature type="domain" description="Thiamine phosphate synthase/TenI" evidence="11">
    <location>
        <begin position="11"/>
        <end position="193"/>
    </location>
</feature>
<dbReference type="PANTHER" id="PTHR20857:SF15">
    <property type="entry name" value="THIAMINE-PHOSPHATE SYNTHASE"/>
    <property type="match status" value="1"/>
</dbReference>
<dbReference type="PANTHER" id="PTHR20857">
    <property type="entry name" value="THIAMINE-PHOSPHATE PYROPHOSPHORYLASE"/>
    <property type="match status" value="1"/>
</dbReference>
<comment type="catalytic activity">
    <reaction evidence="7 10">
        <text>4-methyl-5-(2-phosphooxyethyl)-thiazole + 4-amino-2-methyl-5-(diphosphooxymethyl)pyrimidine + H(+) = thiamine phosphate + diphosphate</text>
        <dbReference type="Rhea" id="RHEA:22328"/>
        <dbReference type="ChEBI" id="CHEBI:15378"/>
        <dbReference type="ChEBI" id="CHEBI:33019"/>
        <dbReference type="ChEBI" id="CHEBI:37575"/>
        <dbReference type="ChEBI" id="CHEBI:57841"/>
        <dbReference type="ChEBI" id="CHEBI:58296"/>
        <dbReference type="EC" id="2.5.1.3"/>
    </reaction>
</comment>
<organism evidence="12 13">
    <name type="scientific">Pilimelia anulata</name>
    <dbReference type="NCBI Taxonomy" id="53371"/>
    <lineage>
        <taxon>Bacteria</taxon>
        <taxon>Bacillati</taxon>
        <taxon>Actinomycetota</taxon>
        <taxon>Actinomycetes</taxon>
        <taxon>Micromonosporales</taxon>
        <taxon>Micromonosporaceae</taxon>
        <taxon>Pilimelia</taxon>
    </lineage>
</organism>
<comment type="caution">
    <text evidence="10">Lacks conserved residue(s) required for the propagation of feature annotation.</text>
</comment>
<evidence type="ECO:0000259" key="11">
    <source>
        <dbReference type="Pfam" id="PF02581"/>
    </source>
</evidence>
<feature type="binding site" evidence="10">
    <location>
        <position position="73"/>
    </location>
    <ligand>
        <name>4-amino-2-methyl-5-(diphosphooxymethyl)pyrimidine</name>
        <dbReference type="ChEBI" id="CHEBI:57841"/>
    </ligand>
</feature>
<dbReference type="EC" id="2.5.1.3" evidence="10"/>
<feature type="binding site" evidence="10">
    <location>
        <position position="112"/>
    </location>
    <ligand>
        <name>4-amino-2-methyl-5-(diphosphooxymethyl)pyrimidine</name>
        <dbReference type="ChEBI" id="CHEBI:57841"/>
    </ligand>
</feature>
<evidence type="ECO:0000256" key="5">
    <source>
        <dbReference type="ARBA" id="ARBA00022842"/>
    </source>
</evidence>
<protein>
    <recommendedName>
        <fullName evidence="10">Thiamine-phosphate synthase</fullName>
        <shortName evidence="10">TP synthase</shortName>
        <shortName evidence="10">TPS</shortName>
        <ecNumber evidence="10">2.5.1.3</ecNumber>
    </recommendedName>
    <alternativeName>
        <fullName evidence="10">Thiamine-phosphate pyrophosphorylase</fullName>
        <shortName evidence="10">TMP pyrophosphorylase</shortName>
        <shortName evidence="10">TMP-PPase</shortName>
    </alternativeName>
</protein>
<dbReference type="SUPFAM" id="SSF51391">
    <property type="entry name" value="Thiamin phosphate synthase"/>
    <property type="match status" value="1"/>
</dbReference>
<dbReference type="GO" id="GO:0005737">
    <property type="term" value="C:cytoplasm"/>
    <property type="evidence" value="ECO:0007669"/>
    <property type="project" value="TreeGrafter"/>
</dbReference>
<dbReference type="GO" id="GO:0000287">
    <property type="term" value="F:magnesium ion binding"/>
    <property type="evidence" value="ECO:0007669"/>
    <property type="project" value="UniProtKB-UniRule"/>
</dbReference>
<evidence type="ECO:0000313" key="12">
    <source>
        <dbReference type="EMBL" id="GGJ98951.1"/>
    </source>
</evidence>
<evidence type="ECO:0000256" key="6">
    <source>
        <dbReference type="ARBA" id="ARBA00022977"/>
    </source>
</evidence>
<comment type="similarity">
    <text evidence="10">Belongs to the thiamine-phosphate synthase family.</text>
</comment>
<reference evidence="12" key="2">
    <citation type="submission" date="2020-09" db="EMBL/GenBank/DDBJ databases">
        <authorList>
            <person name="Sun Q."/>
            <person name="Ohkuma M."/>
        </authorList>
    </citation>
    <scope>NUCLEOTIDE SEQUENCE</scope>
    <source>
        <strain evidence="12">JCM 3090</strain>
    </source>
</reference>
<comment type="caution">
    <text evidence="12">The sequence shown here is derived from an EMBL/GenBank/DDBJ whole genome shotgun (WGS) entry which is preliminary data.</text>
</comment>
<keyword evidence="6 10" id="KW-0784">Thiamine biosynthesis</keyword>
<dbReference type="RefSeq" id="WP_189170859.1">
    <property type="nucleotide sequence ID" value="NZ_BMQB01000006.1"/>
</dbReference>
<feature type="binding site" evidence="10">
    <location>
        <position position="170"/>
    </location>
    <ligand>
        <name>2-[(2R,5Z)-2-carboxy-4-methylthiazol-5(2H)-ylidene]ethyl phosphate</name>
        <dbReference type="ChEBI" id="CHEBI:62899"/>
    </ligand>
</feature>
<evidence type="ECO:0000256" key="7">
    <source>
        <dbReference type="ARBA" id="ARBA00047334"/>
    </source>
</evidence>
<comment type="cofactor">
    <cofactor evidence="10">
        <name>Mg(2+)</name>
        <dbReference type="ChEBI" id="CHEBI:18420"/>
    </cofactor>
    <text evidence="10">Binds 1 Mg(2+) ion per subunit.</text>
</comment>
<evidence type="ECO:0000256" key="1">
    <source>
        <dbReference type="ARBA" id="ARBA00003814"/>
    </source>
</evidence>
<feature type="binding site" evidence="10">
    <location>
        <begin position="138"/>
        <end position="140"/>
    </location>
    <ligand>
        <name>2-[(2R,5Z)-2-carboxy-4-methylthiazol-5(2H)-ylidene]ethyl phosphate</name>
        <dbReference type="ChEBI" id="CHEBI:62899"/>
    </ligand>
</feature>
<proteinExistence type="inferred from homology"/>
<gene>
    <name evidence="10" type="primary">thiE</name>
    <name evidence="12" type="ORF">GCM10010123_31100</name>
</gene>
<dbReference type="InterPro" id="IPR034291">
    <property type="entry name" value="TMP_synthase"/>
</dbReference>
<dbReference type="GO" id="GO:0004789">
    <property type="term" value="F:thiamine-phosphate diphosphorylase activity"/>
    <property type="evidence" value="ECO:0007669"/>
    <property type="project" value="UniProtKB-UniRule"/>
</dbReference>
<evidence type="ECO:0000256" key="10">
    <source>
        <dbReference type="HAMAP-Rule" id="MF_00097"/>
    </source>
</evidence>
<name>A0A8J3B6G1_9ACTN</name>
<keyword evidence="13" id="KW-1185">Reference proteome</keyword>
<keyword evidence="4 10" id="KW-0479">Metal-binding</keyword>
<accession>A0A8J3B6G1</accession>
<keyword evidence="5 10" id="KW-0460">Magnesium</keyword>
<evidence type="ECO:0000256" key="2">
    <source>
        <dbReference type="ARBA" id="ARBA00005165"/>
    </source>
</evidence>
<dbReference type="Pfam" id="PF02581">
    <property type="entry name" value="TMP-TENI"/>
    <property type="match status" value="1"/>
</dbReference>
<dbReference type="Proteomes" id="UP000649739">
    <property type="component" value="Unassembled WGS sequence"/>
</dbReference>
<sequence>MSSLPRLHLLTDTRPGARPLDVLRAALAVPVPAAVGLAVQVRVEDAWTDREAYALVGAALALCAAAGAVCLVNDRLDVALAAGAAGAHVGAEDLPVVAARRVLGGGAVLGATCRTPGEARAAVAAGASYLGVGPAYGTSTKAGLPTAIGPTGLAAVVAAVPATPVVAIGGITAARVPALRAAGAHGVAVVGAINCAADPAGAMGELYRVLGAAA</sequence>
<feature type="binding site" evidence="10">
    <location>
        <position position="93"/>
    </location>
    <ligand>
        <name>Mg(2+)</name>
        <dbReference type="ChEBI" id="CHEBI:18420"/>
    </ligand>
</feature>
<feature type="binding site" evidence="10">
    <location>
        <position position="141"/>
    </location>
    <ligand>
        <name>4-amino-2-methyl-5-(diphosphooxymethyl)pyrimidine</name>
        <dbReference type="ChEBI" id="CHEBI:57841"/>
    </ligand>
</feature>
<comment type="function">
    <text evidence="1 10">Condenses 4-methyl-5-(beta-hydroxyethyl)thiazole monophosphate (THZ-P) and 2-methyl-4-amino-5-hydroxymethyl pyrimidine pyrophosphate (HMP-PP) to form thiamine monophosphate (TMP).</text>
</comment>